<gene>
    <name evidence="2" type="ORF">NIES267_74320</name>
</gene>
<dbReference type="OrthoDB" id="2083198at2"/>
<organism evidence="2 3">
    <name type="scientific">Calothrix parasitica NIES-267</name>
    <dbReference type="NCBI Taxonomy" id="1973488"/>
    <lineage>
        <taxon>Bacteria</taxon>
        <taxon>Bacillati</taxon>
        <taxon>Cyanobacteriota</taxon>
        <taxon>Cyanophyceae</taxon>
        <taxon>Nostocales</taxon>
        <taxon>Calotrichaceae</taxon>
        <taxon>Calothrix</taxon>
    </lineage>
</organism>
<accession>A0A1Z4M3F1</accession>
<sequence length="255" mass="29340">MNWKDFFDEYSLQARLLPAFCTLFPIFVTVAVWFPGLYQFVTGTIALVISVGLLVWLTHITRSRGRELEKKLFSKWGGIPSAYWLRQNDTHLDSTTKQRYYSFLEKDIPNWKVPTLAEEQANQTSADEMYRSASKWLLERTRDTSKFKLIFKENISYGFRRNLLGMKPFGITINLICIIGAIFGLYKKYGISVNSIEPQYLSTIILSTVLTIAWLSLQEEWVHDAADAFARSLLAACDQLEIETPSKQQQNSPTP</sequence>
<protein>
    <submittedName>
        <fullName evidence="2">Uncharacterized protein</fullName>
    </submittedName>
</protein>
<dbReference type="EMBL" id="AP018230">
    <property type="protein sequence ID" value="BAY87908.1"/>
    <property type="molecule type" value="Genomic_DNA"/>
</dbReference>
<dbReference type="Proteomes" id="UP000218418">
    <property type="component" value="Plasmid plasmid3"/>
</dbReference>
<name>A0A1Z4M3F1_9CYAN</name>
<feature type="transmembrane region" description="Helical" evidence="1">
    <location>
        <begin position="40"/>
        <end position="61"/>
    </location>
</feature>
<reference evidence="2 3" key="1">
    <citation type="submission" date="2017-06" db="EMBL/GenBank/DDBJ databases">
        <title>Genome sequencing of cyanobaciteial culture collection at National Institute for Environmental Studies (NIES).</title>
        <authorList>
            <person name="Hirose Y."/>
            <person name="Shimura Y."/>
            <person name="Fujisawa T."/>
            <person name="Nakamura Y."/>
            <person name="Kawachi M."/>
        </authorList>
    </citation>
    <scope>NUCLEOTIDE SEQUENCE [LARGE SCALE GENOMIC DNA]</scope>
    <source>
        <strain evidence="2 3">NIES-267</strain>
        <plasmid evidence="3">Plasmid3 dna</plasmid>
    </source>
</reference>
<keyword evidence="1" id="KW-0812">Transmembrane</keyword>
<keyword evidence="3" id="KW-1185">Reference proteome</keyword>
<evidence type="ECO:0000313" key="3">
    <source>
        <dbReference type="Proteomes" id="UP000218418"/>
    </source>
</evidence>
<evidence type="ECO:0000313" key="2">
    <source>
        <dbReference type="EMBL" id="BAY87908.1"/>
    </source>
</evidence>
<keyword evidence="2" id="KW-0614">Plasmid</keyword>
<dbReference type="AlphaFoldDB" id="A0A1Z4M3F1"/>
<geneLocation type="plasmid" evidence="3">
    <name>Plasmid3 dna</name>
</geneLocation>
<proteinExistence type="predicted"/>
<evidence type="ECO:0000256" key="1">
    <source>
        <dbReference type="SAM" id="Phobius"/>
    </source>
</evidence>
<feature type="transmembrane region" description="Helical" evidence="1">
    <location>
        <begin position="198"/>
        <end position="217"/>
    </location>
</feature>
<keyword evidence="1" id="KW-0472">Membrane</keyword>
<feature type="transmembrane region" description="Helical" evidence="1">
    <location>
        <begin position="169"/>
        <end position="186"/>
    </location>
</feature>
<keyword evidence="1" id="KW-1133">Transmembrane helix</keyword>
<feature type="transmembrane region" description="Helical" evidence="1">
    <location>
        <begin position="12"/>
        <end position="34"/>
    </location>
</feature>